<evidence type="ECO:0000313" key="3">
    <source>
        <dbReference type="Proteomes" id="UP000279236"/>
    </source>
</evidence>
<dbReference type="Proteomes" id="UP000279236">
    <property type="component" value="Unassembled WGS sequence"/>
</dbReference>
<organism evidence="2 3">
    <name type="scientific">Apiotrichum porosum</name>
    <dbReference type="NCBI Taxonomy" id="105984"/>
    <lineage>
        <taxon>Eukaryota</taxon>
        <taxon>Fungi</taxon>
        <taxon>Dikarya</taxon>
        <taxon>Basidiomycota</taxon>
        <taxon>Agaricomycotina</taxon>
        <taxon>Tremellomycetes</taxon>
        <taxon>Trichosporonales</taxon>
        <taxon>Trichosporonaceae</taxon>
        <taxon>Apiotrichum</taxon>
    </lineage>
</organism>
<dbReference type="GeneID" id="39592357"/>
<reference evidence="2 3" key="1">
    <citation type="submission" date="2018-11" db="EMBL/GenBank/DDBJ databases">
        <title>Genome sequence of Apiotrichum porosum DSM 27194.</title>
        <authorList>
            <person name="Aliyu H."/>
            <person name="Gorte O."/>
            <person name="Ochsenreither K."/>
        </authorList>
    </citation>
    <scope>NUCLEOTIDE SEQUENCE [LARGE SCALE GENOMIC DNA]</scope>
    <source>
        <strain evidence="2 3">DSM 27194</strain>
    </source>
</reference>
<protein>
    <submittedName>
        <fullName evidence="2">Uncharacterized protein</fullName>
    </submittedName>
</protein>
<evidence type="ECO:0000256" key="1">
    <source>
        <dbReference type="SAM" id="MobiDB-lite"/>
    </source>
</evidence>
<dbReference type="EMBL" id="RSCE01000006">
    <property type="protein sequence ID" value="RSH81636.1"/>
    <property type="molecule type" value="Genomic_DNA"/>
</dbReference>
<sequence>MGIITAVKEHVLFCEEGPDCPYCQPSDDTDSEDDATDEELSDAEESYIQHCEEHTCQCAEELEPVEGHPHPDPPVEAGDGDEETPVLVPVGEDETGSEP</sequence>
<feature type="region of interest" description="Disordered" evidence="1">
    <location>
        <begin position="60"/>
        <end position="99"/>
    </location>
</feature>
<comment type="caution">
    <text evidence="2">The sequence shown here is derived from an EMBL/GenBank/DDBJ whole genome shotgun (WGS) entry which is preliminary data.</text>
</comment>
<feature type="compositionally biased region" description="Acidic residues" evidence="1">
    <location>
        <begin position="27"/>
        <end position="44"/>
    </location>
</feature>
<gene>
    <name evidence="2" type="ORF">EHS24_007814</name>
</gene>
<evidence type="ECO:0000313" key="2">
    <source>
        <dbReference type="EMBL" id="RSH81636.1"/>
    </source>
</evidence>
<keyword evidence="3" id="KW-1185">Reference proteome</keyword>
<accession>A0A427XS16</accession>
<proteinExistence type="predicted"/>
<name>A0A427XS16_9TREE</name>
<dbReference type="AlphaFoldDB" id="A0A427XS16"/>
<feature type="region of interest" description="Disordered" evidence="1">
    <location>
        <begin position="19"/>
        <end position="44"/>
    </location>
</feature>
<dbReference type="RefSeq" id="XP_028476091.1">
    <property type="nucleotide sequence ID" value="XM_028623158.1"/>
</dbReference>